<accession>A0A239NQ59</accession>
<feature type="domain" description="HTH arsR-type" evidence="4">
    <location>
        <begin position="15"/>
        <end position="98"/>
    </location>
</feature>
<dbReference type="PANTHER" id="PTHR33154">
    <property type="entry name" value="TRANSCRIPTIONAL REGULATOR, ARSR FAMILY"/>
    <property type="match status" value="1"/>
</dbReference>
<reference evidence="5 6" key="1">
    <citation type="submission" date="2017-06" db="EMBL/GenBank/DDBJ databases">
        <authorList>
            <person name="Kim H.J."/>
            <person name="Triplett B.A."/>
        </authorList>
    </citation>
    <scope>NUCLEOTIDE SEQUENCE [LARGE SCALE GENOMIC DNA]</scope>
    <source>
        <strain evidence="5 6">CGMCC 4.5593</strain>
    </source>
</reference>
<evidence type="ECO:0000313" key="5">
    <source>
        <dbReference type="EMBL" id="SNT57017.1"/>
    </source>
</evidence>
<dbReference type="InterPro" id="IPR051081">
    <property type="entry name" value="HTH_MetalResp_TranReg"/>
</dbReference>
<dbReference type="OrthoDB" id="7945987at2"/>
<keyword evidence="6" id="KW-1185">Reference proteome</keyword>
<evidence type="ECO:0000256" key="1">
    <source>
        <dbReference type="ARBA" id="ARBA00023015"/>
    </source>
</evidence>
<dbReference type="Gene3D" id="1.10.10.10">
    <property type="entry name" value="Winged helix-like DNA-binding domain superfamily/Winged helix DNA-binding domain"/>
    <property type="match status" value="1"/>
</dbReference>
<keyword evidence="1" id="KW-0805">Transcription regulation</keyword>
<evidence type="ECO:0000313" key="6">
    <source>
        <dbReference type="Proteomes" id="UP000198362"/>
    </source>
</evidence>
<keyword evidence="3" id="KW-0804">Transcription</keyword>
<evidence type="ECO:0000256" key="3">
    <source>
        <dbReference type="ARBA" id="ARBA00023163"/>
    </source>
</evidence>
<dbReference type="InterPro" id="IPR036388">
    <property type="entry name" value="WH-like_DNA-bd_sf"/>
</dbReference>
<organism evidence="5 6">
    <name type="scientific">Asanoa hainanensis</name>
    <dbReference type="NCBI Taxonomy" id="560556"/>
    <lineage>
        <taxon>Bacteria</taxon>
        <taxon>Bacillati</taxon>
        <taxon>Actinomycetota</taxon>
        <taxon>Actinomycetes</taxon>
        <taxon>Micromonosporales</taxon>
        <taxon>Micromonosporaceae</taxon>
        <taxon>Asanoa</taxon>
    </lineage>
</organism>
<dbReference type="SMART" id="SM00418">
    <property type="entry name" value="HTH_ARSR"/>
    <property type="match status" value="1"/>
</dbReference>
<dbReference type="EMBL" id="FZPH01000010">
    <property type="protein sequence ID" value="SNT57017.1"/>
    <property type="molecule type" value="Genomic_DNA"/>
</dbReference>
<dbReference type="PANTHER" id="PTHR33154:SF15">
    <property type="entry name" value="REGULATORY PROTEIN ARSR"/>
    <property type="match status" value="1"/>
</dbReference>
<dbReference type="GO" id="GO:0003700">
    <property type="term" value="F:DNA-binding transcription factor activity"/>
    <property type="evidence" value="ECO:0007669"/>
    <property type="project" value="InterPro"/>
</dbReference>
<evidence type="ECO:0000259" key="4">
    <source>
        <dbReference type="SMART" id="SM00418"/>
    </source>
</evidence>
<dbReference type="Pfam" id="PF12840">
    <property type="entry name" value="HTH_20"/>
    <property type="match status" value="1"/>
</dbReference>
<dbReference type="InterPro" id="IPR001845">
    <property type="entry name" value="HTH_ArsR_DNA-bd_dom"/>
</dbReference>
<dbReference type="GO" id="GO:0003677">
    <property type="term" value="F:DNA binding"/>
    <property type="evidence" value="ECO:0007669"/>
    <property type="project" value="UniProtKB-KW"/>
</dbReference>
<gene>
    <name evidence="5" type="ORF">SAMN05421812_11066</name>
</gene>
<dbReference type="Proteomes" id="UP000198362">
    <property type="component" value="Unassembled WGS sequence"/>
</dbReference>
<dbReference type="AlphaFoldDB" id="A0A239NQ59"/>
<evidence type="ECO:0000256" key="2">
    <source>
        <dbReference type="ARBA" id="ARBA00023125"/>
    </source>
</evidence>
<dbReference type="RefSeq" id="WP_089252410.1">
    <property type="nucleotide sequence ID" value="NZ_FZPH01000010.1"/>
</dbReference>
<name>A0A239NQ59_9ACTN</name>
<dbReference type="InterPro" id="IPR036390">
    <property type="entry name" value="WH_DNA-bd_sf"/>
</dbReference>
<proteinExistence type="predicted"/>
<dbReference type="CDD" id="cd00090">
    <property type="entry name" value="HTH_ARSR"/>
    <property type="match status" value="1"/>
</dbReference>
<dbReference type="SUPFAM" id="SSF46785">
    <property type="entry name" value="Winged helix' DNA-binding domain"/>
    <property type="match status" value="1"/>
</dbReference>
<dbReference type="InterPro" id="IPR011991">
    <property type="entry name" value="ArsR-like_HTH"/>
</dbReference>
<protein>
    <submittedName>
        <fullName evidence="5">DNA-binding transcriptional regulator, ArsR family</fullName>
    </submittedName>
</protein>
<sequence>MAEVGQERRQITDPKMMRALAHPARLAILEHLNSTGEPTTATEFAEIVGLSPSATSYHLRELAKVNMIEEAPSRGDGRERVWQSPAHSFQIDLEQGRGDPETRAAEDALMAVYLERDQARLRAFLSRARDEPQEWRDAAGLTTSTIFVTADELKTFLEQVHELIDPLKKRHRPEAPPDGARTVRVHFAAFPDD</sequence>
<keyword evidence="2 5" id="KW-0238">DNA-binding</keyword>